<gene>
    <name evidence="3" type="ORF">A2961_03050</name>
</gene>
<feature type="domain" description="Peptidase A2" evidence="2">
    <location>
        <begin position="40"/>
        <end position="119"/>
    </location>
</feature>
<evidence type="ECO:0000256" key="1">
    <source>
        <dbReference type="ARBA" id="ARBA00022801"/>
    </source>
</evidence>
<comment type="caution">
    <text evidence="3">The sequence shown here is derived from an EMBL/GenBank/DDBJ whole genome shotgun (WGS) entry which is preliminary data.</text>
</comment>
<dbReference type="InterPro" id="IPR001995">
    <property type="entry name" value="Peptidase_A2_cat"/>
</dbReference>
<keyword evidence="1" id="KW-0378">Hydrolase</keyword>
<dbReference type="Proteomes" id="UP000177082">
    <property type="component" value="Unassembled WGS sequence"/>
</dbReference>
<dbReference type="Gene3D" id="2.40.70.10">
    <property type="entry name" value="Acid Proteases"/>
    <property type="match status" value="1"/>
</dbReference>
<dbReference type="EMBL" id="MGHF01000017">
    <property type="protein sequence ID" value="OGM63415.1"/>
    <property type="molecule type" value="Genomic_DNA"/>
</dbReference>
<protein>
    <recommendedName>
        <fullName evidence="2">Peptidase A2 domain-containing protein</fullName>
    </recommendedName>
</protein>
<sequence length="137" mass="15695">MKYQYQEFEVTPSPATPRKKIIYRPVIPVILLNKKRIVGYQAIVDSGADYCLFEELVTSYLGIKLSTGKKRKIRGIGGKEIKGYQLKILFGVAGKEYETNVIFSKEIPQNSFDVLGNNGFFDHFKVTFNYPKYIEVV</sequence>
<reference evidence="3 4" key="1">
    <citation type="journal article" date="2016" name="Nat. Commun.">
        <title>Thousands of microbial genomes shed light on interconnected biogeochemical processes in an aquifer system.</title>
        <authorList>
            <person name="Anantharaman K."/>
            <person name="Brown C.T."/>
            <person name="Hug L.A."/>
            <person name="Sharon I."/>
            <person name="Castelle C.J."/>
            <person name="Probst A.J."/>
            <person name="Thomas B.C."/>
            <person name="Singh A."/>
            <person name="Wilkins M.J."/>
            <person name="Karaoz U."/>
            <person name="Brodie E.L."/>
            <person name="Williams K.H."/>
            <person name="Hubbard S.S."/>
            <person name="Banfield J.F."/>
        </authorList>
    </citation>
    <scope>NUCLEOTIDE SEQUENCE [LARGE SCALE GENOMIC DNA]</scope>
</reference>
<name>A0A1F8BJ91_9BACT</name>
<dbReference type="PROSITE" id="PS50175">
    <property type="entry name" value="ASP_PROT_RETROV"/>
    <property type="match status" value="1"/>
</dbReference>
<evidence type="ECO:0000313" key="3">
    <source>
        <dbReference type="EMBL" id="OGM63415.1"/>
    </source>
</evidence>
<evidence type="ECO:0000259" key="2">
    <source>
        <dbReference type="PROSITE" id="PS50175"/>
    </source>
</evidence>
<proteinExistence type="predicted"/>
<dbReference type="AlphaFoldDB" id="A0A1F8BJ91"/>
<dbReference type="GO" id="GO:0004190">
    <property type="term" value="F:aspartic-type endopeptidase activity"/>
    <property type="evidence" value="ECO:0007669"/>
    <property type="project" value="InterPro"/>
</dbReference>
<accession>A0A1F8BJ91</accession>
<dbReference type="SUPFAM" id="SSF50630">
    <property type="entry name" value="Acid proteases"/>
    <property type="match status" value="1"/>
</dbReference>
<dbReference type="InterPro" id="IPR021109">
    <property type="entry name" value="Peptidase_aspartic_dom_sf"/>
</dbReference>
<dbReference type="GO" id="GO:0006508">
    <property type="term" value="P:proteolysis"/>
    <property type="evidence" value="ECO:0007669"/>
    <property type="project" value="InterPro"/>
</dbReference>
<evidence type="ECO:0000313" key="4">
    <source>
        <dbReference type="Proteomes" id="UP000177082"/>
    </source>
</evidence>
<organism evidence="3 4">
    <name type="scientific">Candidatus Woesebacteria bacterium RIFCSPLOWO2_01_FULL_39_21</name>
    <dbReference type="NCBI Taxonomy" id="1802519"/>
    <lineage>
        <taxon>Bacteria</taxon>
        <taxon>Candidatus Woeseibacteriota</taxon>
    </lineage>
</organism>
<dbReference type="STRING" id="1802519.A2961_03050"/>